<dbReference type="Proteomes" id="UP001165090">
    <property type="component" value="Unassembled WGS sequence"/>
</dbReference>
<comment type="similarity">
    <text evidence="1">Belongs to the RRP7 family.</text>
</comment>
<feature type="coiled-coil region" evidence="3">
    <location>
        <begin position="226"/>
        <end position="256"/>
    </location>
</feature>
<evidence type="ECO:0000313" key="6">
    <source>
        <dbReference type="Proteomes" id="UP001165090"/>
    </source>
</evidence>
<dbReference type="PANTHER" id="PTHR13191:SF0">
    <property type="entry name" value="RIBOSOMAL RNA-PROCESSING PROTEIN 7 HOMOLOG A-RELATED"/>
    <property type="match status" value="1"/>
</dbReference>
<accession>A0ABQ5RSF9</accession>
<dbReference type="SMART" id="SM00360">
    <property type="entry name" value="RRM"/>
    <property type="match status" value="1"/>
</dbReference>
<dbReference type="InterPro" id="IPR035979">
    <property type="entry name" value="RBD_domain_sf"/>
</dbReference>
<evidence type="ECO:0000256" key="1">
    <source>
        <dbReference type="ARBA" id="ARBA00006110"/>
    </source>
</evidence>
<name>A0ABQ5RSF9_9CHLO</name>
<dbReference type="InterPro" id="IPR000504">
    <property type="entry name" value="RRM_dom"/>
</dbReference>
<dbReference type="Gene3D" id="6.10.250.1770">
    <property type="match status" value="1"/>
</dbReference>
<dbReference type="SUPFAM" id="SSF54928">
    <property type="entry name" value="RNA-binding domain, RBD"/>
    <property type="match status" value="1"/>
</dbReference>
<feature type="domain" description="RRM" evidence="4">
    <location>
        <begin position="42"/>
        <end position="111"/>
    </location>
</feature>
<keyword evidence="6" id="KW-1185">Reference proteome</keyword>
<proteinExistence type="inferred from homology"/>
<dbReference type="Gene3D" id="3.30.70.330">
    <property type="match status" value="1"/>
</dbReference>
<evidence type="ECO:0000259" key="4">
    <source>
        <dbReference type="PROSITE" id="PS50102"/>
    </source>
</evidence>
<comment type="caution">
    <text evidence="5">The sequence shown here is derived from an EMBL/GenBank/DDBJ whole genome shotgun (WGS) entry which is preliminary data.</text>
</comment>
<dbReference type="Pfam" id="PF12923">
    <property type="entry name" value="RRP7"/>
    <property type="match status" value="1"/>
</dbReference>
<dbReference type="CDD" id="cd12951">
    <property type="entry name" value="RRP7_Rrp7A"/>
    <property type="match status" value="1"/>
</dbReference>
<dbReference type="EMBL" id="BSDZ01000008">
    <property type="protein sequence ID" value="GLI60389.1"/>
    <property type="molecule type" value="Genomic_DNA"/>
</dbReference>
<evidence type="ECO:0000256" key="3">
    <source>
        <dbReference type="SAM" id="Coils"/>
    </source>
</evidence>
<dbReference type="InterPro" id="IPR024326">
    <property type="entry name" value="RRP7_C"/>
</dbReference>
<sequence length="262" mass="29309">MTGERIHTLGLKIRRSNPFIHYIAIKAHVQPKTPGREEGVGAALFVSGLPLGVDERNLTEIFECFGPVSQAVLHPLKRSGIVVFQSDVGRVAAIRYASRSQVLEYDGARGQNDAADKDGAEKPIGVKAWVHEHKAARPGNDVLQRQVDDWMDEFDAEQEHKARERQAAMGEDGWTVVTRAKGRKRTREDDGVKVMTGGVATNAAAAAAAAAAKEKEKSVLGDFYRFQRHEKRRNELAELRQRFEEDRRRLAQLKAARNFKPY</sequence>
<protein>
    <recommendedName>
        <fullName evidence="4">RRM domain-containing protein</fullName>
    </recommendedName>
</protein>
<reference evidence="5 6" key="1">
    <citation type="journal article" date="2023" name="IScience">
        <title>Expanded male sex-determining region conserved during the evolution of homothallism in the green alga Volvox.</title>
        <authorList>
            <person name="Yamamoto K."/>
            <person name="Matsuzaki R."/>
            <person name="Mahakham W."/>
            <person name="Heman W."/>
            <person name="Sekimoto H."/>
            <person name="Kawachi M."/>
            <person name="Minakuchi Y."/>
            <person name="Toyoda A."/>
            <person name="Nozaki H."/>
        </authorList>
    </citation>
    <scope>NUCLEOTIDE SEQUENCE [LARGE SCALE GENOMIC DNA]</scope>
    <source>
        <strain evidence="5 6">NIES-4468</strain>
    </source>
</reference>
<dbReference type="Pfam" id="PF00076">
    <property type="entry name" value="RRM_1"/>
    <property type="match status" value="1"/>
</dbReference>
<keyword evidence="2" id="KW-0694">RNA-binding</keyword>
<dbReference type="PANTHER" id="PTHR13191">
    <property type="entry name" value="RIBOSOMAL RNA PROCESSING PROTEIN 7-RELATED"/>
    <property type="match status" value="1"/>
</dbReference>
<evidence type="ECO:0000313" key="5">
    <source>
        <dbReference type="EMBL" id="GLI60389.1"/>
    </source>
</evidence>
<gene>
    <name evidence="5" type="ORF">VaNZ11_002535</name>
</gene>
<dbReference type="PROSITE" id="PS50102">
    <property type="entry name" value="RRM"/>
    <property type="match status" value="1"/>
</dbReference>
<dbReference type="InterPro" id="IPR012677">
    <property type="entry name" value="Nucleotide-bd_a/b_plait_sf"/>
</dbReference>
<organism evidence="5 6">
    <name type="scientific">Volvox africanus</name>
    <dbReference type="NCBI Taxonomy" id="51714"/>
    <lineage>
        <taxon>Eukaryota</taxon>
        <taxon>Viridiplantae</taxon>
        <taxon>Chlorophyta</taxon>
        <taxon>core chlorophytes</taxon>
        <taxon>Chlorophyceae</taxon>
        <taxon>CS clade</taxon>
        <taxon>Chlamydomonadales</taxon>
        <taxon>Volvocaceae</taxon>
        <taxon>Volvox</taxon>
    </lineage>
</organism>
<evidence type="ECO:0000256" key="2">
    <source>
        <dbReference type="PROSITE-ProRule" id="PRU00176"/>
    </source>
</evidence>
<keyword evidence="3" id="KW-0175">Coiled coil</keyword>
<dbReference type="InterPro" id="IPR040446">
    <property type="entry name" value="RRP7"/>
</dbReference>